<dbReference type="GeneID" id="18812754"/>
<feature type="region of interest" description="Disordered" evidence="1">
    <location>
        <begin position="379"/>
        <end position="437"/>
    </location>
</feature>
<feature type="compositionally biased region" description="Polar residues" evidence="1">
    <location>
        <begin position="452"/>
        <end position="472"/>
    </location>
</feature>
<evidence type="ECO:0000313" key="3">
    <source>
        <dbReference type="EMBL" id="EGO24197.1"/>
    </source>
</evidence>
<name>F8NY05_SERL9</name>
<feature type="region of interest" description="Disordered" evidence="1">
    <location>
        <begin position="336"/>
        <end position="363"/>
    </location>
</feature>
<evidence type="ECO:0000256" key="1">
    <source>
        <dbReference type="SAM" id="MobiDB-lite"/>
    </source>
</evidence>
<dbReference type="Proteomes" id="UP000008064">
    <property type="component" value="Unassembled WGS sequence"/>
</dbReference>
<protein>
    <submittedName>
        <fullName evidence="3">Uncharacterized protein</fullName>
    </submittedName>
</protein>
<feature type="signal peptide" evidence="2">
    <location>
        <begin position="1"/>
        <end position="23"/>
    </location>
</feature>
<feature type="chain" id="PRO_5003376099" evidence="2">
    <location>
        <begin position="24"/>
        <end position="579"/>
    </location>
</feature>
<accession>F8NY05</accession>
<dbReference type="HOGENOM" id="CLU_471055_0_0_1"/>
<dbReference type="KEGG" id="sla:SERLADRAFT_408236"/>
<feature type="region of interest" description="Disordered" evidence="1">
    <location>
        <begin position="525"/>
        <end position="579"/>
    </location>
</feature>
<keyword evidence="2" id="KW-0732">Signal</keyword>
<organism>
    <name type="scientific">Serpula lacrymans var. lacrymans (strain S7.9)</name>
    <name type="common">Dry rot fungus</name>
    <dbReference type="NCBI Taxonomy" id="578457"/>
    <lineage>
        <taxon>Eukaryota</taxon>
        <taxon>Fungi</taxon>
        <taxon>Dikarya</taxon>
        <taxon>Basidiomycota</taxon>
        <taxon>Agaricomycotina</taxon>
        <taxon>Agaricomycetes</taxon>
        <taxon>Agaricomycetidae</taxon>
        <taxon>Boletales</taxon>
        <taxon>Coniophorineae</taxon>
        <taxon>Serpulaceae</taxon>
        <taxon>Serpula</taxon>
    </lineage>
</organism>
<feature type="compositionally biased region" description="Polar residues" evidence="1">
    <location>
        <begin position="532"/>
        <end position="548"/>
    </location>
</feature>
<dbReference type="RefSeq" id="XP_007318216.1">
    <property type="nucleotide sequence ID" value="XM_007318154.1"/>
</dbReference>
<dbReference type="EMBL" id="GL945434">
    <property type="protein sequence ID" value="EGO24197.1"/>
    <property type="molecule type" value="Genomic_DNA"/>
</dbReference>
<feature type="region of interest" description="Disordered" evidence="1">
    <location>
        <begin position="449"/>
        <end position="477"/>
    </location>
</feature>
<feature type="compositionally biased region" description="Low complexity" evidence="1">
    <location>
        <begin position="339"/>
        <end position="351"/>
    </location>
</feature>
<proteinExistence type="predicted"/>
<reference evidence="3" key="1">
    <citation type="submission" date="2011-04" db="EMBL/GenBank/DDBJ databases">
        <title>Evolution of plant cell wall degrading machinery underlies the functional diversity of forest fungi.</title>
        <authorList>
            <consortium name="US DOE Joint Genome Institute (JGI-PGF)"/>
            <person name="Eastwood D.C."/>
            <person name="Floudas D."/>
            <person name="Binder M."/>
            <person name="Majcherczyk A."/>
            <person name="Schneider P."/>
            <person name="Aerts A."/>
            <person name="Asiegbu F.O."/>
            <person name="Baker S.E."/>
            <person name="Barry K."/>
            <person name="Bendiksby M."/>
            <person name="Blumentritt M."/>
            <person name="Coutinho P.M."/>
            <person name="Cullen D."/>
            <person name="Cullen D."/>
            <person name="Gathman A."/>
            <person name="Goodell B."/>
            <person name="Henrissat B."/>
            <person name="Ihrmark K."/>
            <person name="Kauserud H."/>
            <person name="Kohler A."/>
            <person name="LaButti K."/>
            <person name="Lapidus A."/>
            <person name="Lavin J.L."/>
            <person name="Lee Y.-H."/>
            <person name="Lindquist E."/>
            <person name="Lilly W."/>
            <person name="Lucas S."/>
            <person name="Morin E."/>
            <person name="Murat C."/>
            <person name="Oguiza J.A."/>
            <person name="Park J."/>
            <person name="Pisabarro A.G."/>
            <person name="Riley R."/>
            <person name="Rosling A."/>
            <person name="Salamov A."/>
            <person name="Schmidt O."/>
            <person name="Schmutz J."/>
            <person name="Skrede I."/>
            <person name="Stenlid J."/>
            <person name="Wiebenga A."/>
            <person name="Xie X."/>
            <person name="Kues U."/>
            <person name="Hibbett D.S."/>
            <person name="Hoffmeister D."/>
            <person name="Hogberg N."/>
            <person name="Martin F."/>
            <person name="Grigoriev I.V."/>
            <person name="Watkinson S.C."/>
        </authorList>
    </citation>
    <scope>NUCLEOTIDE SEQUENCE</scope>
    <source>
        <strain evidence="3">S7.9</strain>
    </source>
</reference>
<sequence length="579" mass="64016">MNVRLETTVVYVLLALTLQFSTTNMTDLPEEFVMRRKRKRALSMQYEEMDFSNDTSILFTSETQESKDMVISGSLIPEIVTLGHEEVSSPIRNTSDDIVVEYTKAPRINKKCAPKIEVENSETVVTVERFLRLSTEKPSRRYGKRKKRAKDIKSSGVTECDAYICANPSSDPVLPWSSSPVHAKLARPSGSRKGKQFQTSCAERLMRANVLSHGEPGGTLELQRGGTVPPLQFASFQETPMSRIGRLGESTPDPVQMSNRNKDTKMYQPYGPSQQKPITSFKPQLPMSTWCSSQPHSLANNILRTTKAHKVPRPQVTIQISTRTPLVFVPYEQTQPVVKSSNTTKSSSGKGLQTSRPPLELTETTTKYASTSTYFNEAELEALSQPPPRKRARYSSASIAPISTKERSRASAASHASIQQKPRVHEPQAKSADVSWPVEKIPVQRAGALTKANRSVSSNQSTCAESQESNISVPVAPKKPMRPLASYMDSFMETARNVQILQATNAAEGKKSHVNDMVIGREYKTLRRQSEGKQTTTGQVQPQLSDNTDPGPPCEDLKRPGQSRHSKARGPPSAWNGGA</sequence>
<feature type="region of interest" description="Disordered" evidence="1">
    <location>
        <begin position="244"/>
        <end position="275"/>
    </location>
</feature>
<dbReference type="AlphaFoldDB" id="F8NY05"/>
<evidence type="ECO:0000256" key="2">
    <source>
        <dbReference type="SAM" id="SignalP"/>
    </source>
</evidence>
<gene>
    <name evidence="3" type="ORF">SERLADRAFT_408236</name>
</gene>